<evidence type="ECO:0000313" key="2">
    <source>
        <dbReference type="EMBL" id="KAL1198925.1"/>
    </source>
</evidence>
<name>A0ABD1AGQ5_CARAN</name>
<feature type="domain" description="DUF4283" evidence="1">
    <location>
        <begin position="31"/>
        <end position="98"/>
    </location>
</feature>
<evidence type="ECO:0000313" key="3">
    <source>
        <dbReference type="Proteomes" id="UP001558713"/>
    </source>
</evidence>
<dbReference type="EMBL" id="JBANAX010000657">
    <property type="protein sequence ID" value="KAL1198925.1"/>
    <property type="molecule type" value="Genomic_DNA"/>
</dbReference>
<dbReference type="Pfam" id="PF14111">
    <property type="entry name" value="DUF4283"/>
    <property type="match status" value="1"/>
</dbReference>
<comment type="caution">
    <text evidence="2">The sequence shown here is derived from an EMBL/GenBank/DDBJ whole genome shotgun (WGS) entry which is preliminary data.</text>
</comment>
<accession>A0ABD1AGQ5</accession>
<dbReference type="InterPro" id="IPR025558">
    <property type="entry name" value="DUF4283"/>
</dbReference>
<keyword evidence="3" id="KW-1185">Reference proteome</keyword>
<proteinExistence type="predicted"/>
<dbReference type="AlphaFoldDB" id="A0ABD1AGQ5"/>
<organism evidence="2 3">
    <name type="scientific">Cardamine amara subsp. amara</name>
    <dbReference type="NCBI Taxonomy" id="228776"/>
    <lineage>
        <taxon>Eukaryota</taxon>
        <taxon>Viridiplantae</taxon>
        <taxon>Streptophyta</taxon>
        <taxon>Embryophyta</taxon>
        <taxon>Tracheophyta</taxon>
        <taxon>Spermatophyta</taxon>
        <taxon>Magnoliopsida</taxon>
        <taxon>eudicotyledons</taxon>
        <taxon>Gunneridae</taxon>
        <taxon>Pentapetalae</taxon>
        <taxon>rosids</taxon>
        <taxon>malvids</taxon>
        <taxon>Brassicales</taxon>
        <taxon>Brassicaceae</taxon>
        <taxon>Cardamineae</taxon>
        <taxon>Cardamine</taxon>
    </lineage>
</organism>
<sequence length="103" mass="12211">MSSSIDRALMAMSLEEEDEPFINLPEYCSSEKNVMSIIRRILNPYAQRVANLILDMPLKWQLYDRVCGVALSKERFQFIFKYQHDMEPILDKWVHTYNEGFSD</sequence>
<protein>
    <recommendedName>
        <fullName evidence="1">DUF4283 domain-containing protein</fullName>
    </recommendedName>
</protein>
<dbReference type="Proteomes" id="UP001558713">
    <property type="component" value="Unassembled WGS sequence"/>
</dbReference>
<reference evidence="2 3" key="1">
    <citation type="submission" date="2024-04" db="EMBL/GenBank/DDBJ databases">
        <title>Genome assembly C_amara_ONT_v2.</title>
        <authorList>
            <person name="Yant L."/>
            <person name="Moore C."/>
            <person name="Slenker M."/>
        </authorList>
    </citation>
    <scope>NUCLEOTIDE SEQUENCE [LARGE SCALE GENOMIC DNA]</scope>
    <source>
        <tissue evidence="2">Leaf</tissue>
    </source>
</reference>
<gene>
    <name evidence="2" type="ORF">V5N11_008543</name>
</gene>
<evidence type="ECO:0000259" key="1">
    <source>
        <dbReference type="Pfam" id="PF14111"/>
    </source>
</evidence>